<name>A0ABW0M7M4_9BURK</name>
<dbReference type="PANTHER" id="PTHR30212">
    <property type="entry name" value="PROTEIN YIIM"/>
    <property type="match status" value="1"/>
</dbReference>
<comment type="caution">
    <text evidence="2">The sequence shown here is derived from an EMBL/GenBank/DDBJ whole genome shotgun (WGS) entry which is preliminary data.</text>
</comment>
<accession>A0ABW0M7M4</accession>
<dbReference type="Pfam" id="PF03473">
    <property type="entry name" value="MOSC"/>
    <property type="match status" value="1"/>
</dbReference>
<gene>
    <name evidence="2" type="ORF">ACFPM8_06560</name>
</gene>
<dbReference type="InterPro" id="IPR052353">
    <property type="entry name" value="Benzoxazolinone_Detox_Enz"/>
</dbReference>
<dbReference type="EMBL" id="JBHSMT010000012">
    <property type="protein sequence ID" value="MFC5473620.1"/>
    <property type="molecule type" value="Genomic_DNA"/>
</dbReference>
<dbReference type="PANTHER" id="PTHR30212:SF2">
    <property type="entry name" value="PROTEIN YIIM"/>
    <property type="match status" value="1"/>
</dbReference>
<sequence>MTENNAVSIVTLLTGKAVPLNDSGAISGIDKHPCQAAQIVGHTGLQGDEQGDLVRHGGPEKAVHHYPYEHYASWIDVCGEIPVLSRPGAFGENISTVGMTEHNCCVGDIYRVGTALLQISQARQPCWKLNHRFGRNDMAALVQKTRLTGWYYRVLETGLIAAGDCFLLEDRPCPNWTLIKLLETLYGDATRMHKPSLVGIANLAPLSFSWRQLAQKRLERGAVEDWSPRLTGVESGAAG</sequence>
<dbReference type="SUPFAM" id="SSF50800">
    <property type="entry name" value="PK beta-barrel domain-like"/>
    <property type="match status" value="1"/>
</dbReference>
<dbReference type="PROSITE" id="PS51340">
    <property type="entry name" value="MOSC"/>
    <property type="match status" value="1"/>
</dbReference>
<dbReference type="InterPro" id="IPR011037">
    <property type="entry name" value="Pyrv_Knase-like_insert_dom_sf"/>
</dbReference>
<dbReference type="Gene3D" id="2.40.33.20">
    <property type="entry name" value="PK beta-barrel domain-like"/>
    <property type="match status" value="1"/>
</dbReference>
<dbReference type="Proteomes" id="UP001596045">
    <property type="component" value="Unassembled WGS sequence"/>
</dbReference>
<reference evidence="3" key="1">
    <citation type="journal article" date="2019" name="Int. J. Syst. Evol. Microbiol.">
        <title>The Global Catalogue of Microorganisms (GCM) 10K type strain sequencing project: providing services to taxonomists for standard genome sequencing and annotation.</title>
        <authorList>
            <consortium name="The Broad Institute Genomics Platform"/>
            <consortium name="The Broad Institute Genome Sequencing Center for Infectious Disease"/>
            <person name="Wu L."/>
            <person name="Ma J."/>
        </authorList>
    </citation>
    <scope>NUCLEOTIDE SEQUENCE [LARGE SCALE GENOMIC DNA]</scope>
    <source>
        <strain evidence="3">JCM 17066</strain>
    </source>
</reference>
<evidence type="ECO:0000313" key="2">
    <source>
        <dbReference type="EMBL" id="MFC5473620.1"/>
    </source>
</evidence>
<protein>
    <submittedName>
        <fullName evidence="2">MOSC domain-containing protein</fullName>
    </submittedName>
</protein>
<evidence type="ECO:0000313" key="3">
    <source>
        <dbReference type="Proteomes" id="UP001596045"/>
    </source>
</evidence>
<feature type="domain" description="MOSC" evidence="1">
    <location>
        <begin position="32"/>
        <end position="169"/>
    </location>
</feature>
<organism evidence="2 3">
    <name type="scientific">Paraherbaspirillum soli</name>
    <dbReference type="NCBI Taxonomy" id="631222"/>
    <lineage>
        <taxon>Bacteria</taxon>
        <taxon>Pseudomonadati</taxon>
        <taxon>Pseudomonadota</taxon>
        <taxon>Betaproteobacteria</taxon>
        <taxon>Burkholderiales</taxon>
        <taxon>Oxalobacteraceae</taxon>
        <taxon>Paraherbaspirillum</taxon>
    </lineage>
</organism>
<dbReference type="RefSeq" id="WP_378996264.1">
    <property type="nucleotide sequence ID" value="NZ_JBHSMT010000012.1"/>
</dbReference>
<proteinExistence type="predicted"/>
<evidence type="ECO:0000259" key="1">
    <source>
        <dbReference type="PROSITE" id="PS51340"/>
    </source>
</evidence>
<keyword evidence="3" id="KW-1185">Reference proteome</keyword>
<dbReference type="InterPro" id="IPR005302">
    <property type="entry name" value="MoCF_Sase_C"/>
</dbReference>